<accession>A0A1A9ZQT0</accession>
<evidence type="ECO:0000313" key="2">
    <source>
        <dbReference type="EnsemblMetazoa" id="GPAI022169-PA"/>
    </source>
</evidence>
<dbReference type="AlphaFoldDB" id="A0A1A9ZQT0"/>
<feature type="compositionally biased region" description="Low complexity" evidence="1">
    <location>
        <begin position="73"/>
        <end position="83"/>
    </location>
</feature>
<feature type="region of interest" description="Disordered" evidence="1">
    <location>
        <begin position="72"/>
        <end position="100"/>
    </location>
</feature>
<dbReference type="VEuPathDB" id="VectorBase:GPAI022169"/>
<evidence type="ECO:0000313" key="3">
    <source>
        <dbReference type="Proteomes" id="UP000092445"/>
    </source>
</evidence>
<reference evidence="3" key="1">
    <citation type="submission" date="2014-03" db="EMBL/GenBank/DDBJ databases">
        <authorList>
            <person name="Aksoy S."/>
            <person name="Warren W."/>
            <person name="Wilson R.K."/>
        </authorList>
    </citation>
    <scope>NUCLEOTIDE SEQUENCE [LARGE SCALE GENOMIC DNA]</scope>
    <source>
        <strain evidence="3">IAEA</strain>
    </source>
</reference>
<evidence type="ECO:0000256" key="1">
    <source>
        <dbReference type="SAM" id="MobiDB-lite"/>
    </source>
</evidence>
<dbReference type="STRING" id="7398.A0A1A9ZQT0"/>
<dbReference type="Proteomes" id="UP000092445">
    <property type="component" value="Unassembled WGS sequence"/>
</dbReference>
<proteinExistence type="predicted"/>
<organism evidence="2 3">
    <name type="scientific">Glossina pallidipes</name>
    <name type="common">Tsetse fly</name>
    <dbReference type="NCBI Taxonomy" id="7398"/>
    <lineage>
        <taxon>Eukaryota</taxon>
        <taxon>Metazoa</taxon>
        <taxon>Ecdysozoa</taxon>
        <taxon>Arthropoda</taxon>
        <taxon>Hexapoda</taxon>
        <taxon>Insecta</taxon>
        <taxon>Pterygota</taxon>
        <taxon>Neoptera</taxon>
        <taxon>Endopterygota</taxon>
        <taxon>Diptera</taxon>
        <taxon>Brachycera</taxon>
        <taxon>Muscomorpha</taxon>
        <taxon>Hippoboscoidea</taxon>
        <taxon>Glossinidae</taxon>
        <taxon>Glossina</taxon>
    </lineage>
</organism>
<sequence length="135" mass="15411">MQIITLLPAMNKKSMLAYKEDRILTIQELQKLSKHTTHNGIVQSRKPLAISIEFNYNCRSNSKYCRILDISGRNNSSRRNNSSTAMTRKQARRTNPSSPLGEIRYHGFDSISTEFIALSSCVPCQYGHYPNGGWR</sequence>
<dbReference type="EnsemblMetazoa" id="GPAI022169-RA">
    <property type="protein sequence ID" value="GPAI022169-PA"/>
    <property type="gene ID" value="GPAI022169"/>
</dbReference>
<reference evidence="2" key="2">
    <citation type="submission" date="2020-05" db="UniProtKB">
        <authorList>
            <consortium name="EnsemblMetazoa"/>
        </authorList>
    </citation>
    <scope>IDENTIFICATION</scope>
    <source>
        <strain evidence="2">IAEA</strain>
    </source>
</reference>
<protein>
    <submittedName>
        <fullName evidence="2">Uncharacterized protein</fullName>
    </submittedName>
</protein>
<keyword evidence="3" id="KW-1185">Reference proteome</keyword>
<name>A0A1A9ZQT0_GLOPL</name>